<dbReference type="InterPro" id="IPR011991">
    <property type="entry name" value="ArsR-like_HTH"/>
</dbReference>
<dbReference type="Proteomes" id="UP000027345">
    <property type="component" value="Unassembled WGS sequence"/>
</dbReference>
<keyword evidence="2" id="KW-0238">DNA-binding</keyword>
<gene>
    <name evidence="5" type="ORF">DV20_04140</name>
</gene>
<dbReference type="GO" id="GO:0003700">
    <property type="term" value="F:DNA-binding transcription factor activity"/>
    <property type="evidence" value="ECO:0007669"/>
    <property type="project" value="InterPro"/>
</dbReference>
<evidence type="ECO:0000256" key="3">
    <source>
        <dbReference type="ARBA" id="ARBA00023163"/>
    </source>
</evidence>
<dbReference type="Gene3D" id="1.10.10.10">
    <property type="entry name" value="Winged helix-like DNA-binding domain superfamily/Winged helix DNA-binding domain"/>
    <property type="match status" value="1"/>
</dbReference>
<dbReference type="Pfam" id="PF01022">
    <property type="entry name" value="HTH_5"/>
    <property type="match status" value="1"/>
</dbReference>
<evidence type="ECO:0000259" key="4">
    <source>
        <dbReference type="PROSITE" id="PS50987"/>
    </source>
</evidence>
<dbReference type="InterPro" id="IPR001845">
    <property type="entry name" value="HTH_ArsR_DNA-bd_dom"/>
</dbReference>
<evidence type="ECO:0000313" key="5">
    <source>
        <dbReference type="EMBL" id="KDN23492.1"/>
    </source>
</evidence>
<dbReference type="AlphaFoldDB" id="A0A066UC75"/>
<evidence type="ECO:0000256" key="2">
    <source>
        <dbReference type="ARBA" id="ARBA00023125"/>
    </source>
</evidence>
<protein>
    <submittedName>
        <fullName evidence="5">ArsR family transcriptional regulator</fullName>
    </submittedName>
</protein>
<proteinExistence type="predicted"/>
<dbReference type="RefSeq" id="WP_043776540.1">
    <property type="nucleotide sequence ID" value="NZ_JMQI01000008.1"/>
</dbReference>
<keyword evidence="6" id="KW-1185">Reference proteome</keyword>
<dbReference type="PROSITE" id="PS50987">
    <property type="entry name" value="HTH_ARSR_2"/>
    <property type="match status" value="1"/>
</dbReference>
<dbReference type="InterPro" id="IPR036390">
    <property type="entry name" value="WH_DNA-bd_sf"/>
</dbReference>
<dbReference type="PANTHER" id="PTHR43132:SF8">
    <property type="entry name" value="HTH-TYPE TRANSCRIPTIONAL REGULATOR KMTR"/>
    <property type="match status" value="1"/>
</dbReference>
<keyword evidence="1" id="KW-0805">Transcription regulation</keyword>
<dbReference type="CDD" id="cd00090">
    <property type="entry name" value="HTH_ARSR"/>
    <property type="match status" value="1"/>
</dbReference>
<reference evidence="5 6" key="1">
    <citation type="submission" date="2014-05" db="EMBL/GenBank/DDBJ databases">
        <title>Draft genome sequence of Amycolatopsis rifamycinica DSM 46095.</title>
        <authorList>
            <person name="Lal R."/>
            <person name="Saxena A."/>
            <person name="Kumari R."/>
            <person name="Mukherjee U."/>
            <person name="Singh P."/>
            <person name="Sangwan N."/>
            <person name="Mahato N.K."/>
        </authorList>
    </citation>
    <scope>NUCLEOTIDE SEQUENCE [LARGE SCALE GENOMIC DNA]</scope>
    <source>
        <strain evidence="5 6">DSM 46095</strain>
    </source>
</reference>
<feature type="domain" description="HTH arsR-type" evidence="4">
    <location>
        <begin position="234"/>
        <end position="319"/>
    </location>
</feature>
<dbReference type="OrthoDB" id="3808065at2"/>
<dbReference type="GO" id="GO:0003677">
    <property type="term" value="F:DNA binding"/>
    <property type="evidence" value="ECO:0007669"/>
    <property type="project" value="UniProtKB-KW"/>
</dbReference>
<comment type="caution">
    <text evidence="5">The sequence shown here is derived from an EMBL/GenBank/DDBJ whole genome shotgun (WGS) entry which is preliminary data.</text>
</comment>
<dbReference type="SMART" id="SM00418">
    <property type="entry name" value="HTH_ARSR"/>
    <property type="match status" value="1"/>
</dbReference>
<evidence type="ECO:0000256" key="1">
    <source>
        <dbReference type="ARBA" id="ARBA00023015"/>
    </source>
</evidence>
<name>A0A066UC75_9PSEU</name>
<evidence type="ECO:0000313" key="6">
    <source>
        <dbReference type="Proteomes" id="UP000027345"/>
    </source>
</evidence>
<keyword evidence="3" id="KW-0804">Transcription</keyword>
<dbReference type="PANTHER" id="PTHR43132">
    <property type="entry name" value="ARSENICAL RESISTANCE OPERON REPRESSOR ARSR-RELATED"/>
    <property type="match status" value="1"/>
</dbReference>
<sequence length="319" mass="34574">MLKVHFTEADLAKVTIAEDADPMWELLMSSYRIRRPEGEPFFGRWRRGSRSAVPQSGRLLMSAVPPYGYCPDFLTPAGARTIGDGVSAVLETPAPALAADVAELAAQGTHVPAWLRRVGDGEPGELRRLGAALHDYYRRCVAPDWATIRRAVARDRHRLQAALERGGPQLLLSTLHPEVTWSPPVLRVRFPVDQELHLDGRGLRLIPAFFAHGMPTTYKDPALPPALVYSISHPKFDSDAEPGPSLAALLGQTRARVLVTIATTRCNTSELADLTGISPATASQHASVLRASGLISSNRSGKSQIHEITPLGLGIIRAS</sequence>
<dbReference type="InterPro" id="IPR051011">
    <property type="entry name" value="Metal_resp_trans_reg"/>
</dbReference>
<organism evidence="5 6">
    <name type="scientific">Amycolatopsis rifamycinica</name>
    <dbReference type="NCBI Taxonomy" id="287986"/>
    <lineage>
        <taxon>Bacteria</taxon>
        <taxon>Bacillati</taxon>
        <taxon>Actinomycetota</taxon>
        <taxon>Actinomycetes</taxon>
        <taxon>Pseudonocardiales</taxon>
        <taxon>Pseudonocardiaceae</taxon>
        <taxon>Amycolatopsis</taxon>
    </lineage>
</organism>
<dbReference type="SUPFAM" id="SSF46785">
    <property type="entry name" value="Winged helix' DNA-binding domain"/>
    <property type="match status" value="1"/>
</dbReference>
<dbReference type="eggNOG" id="COG0640">
    <property type="taxonomic scope" value="Bacteria"/>
</dbReference>
<dbReference type="InterPro" id="IPR036388">
    <property type="entry name" value="WH-like_DNA-bd_sf"/>
</dbReference>
<dbReference type="EMBL" id="JMQI01000008">
    <property type="protein sequence ID" value="KDN23492.1"/>
    <property type="molecule type" value="Genomic_DNA"/>
</dbReference>
<dbReference type="STRING" id="287986.DV20_04140"/>
<accession>A0A066UC75</accession>